<dbReference type="Gene3D" id="1.10.10.10">
    <property type="entry name" value="Winged helix-like DNA-binding domain superfamily/Winged helix DNA-binding domain"/>
    <property type="match status" value="1"/>
</dbReference>
<dbReference type="GO" id="GO:0000156">
    <property type="term" value="F:phosphorelay response regulator activity"/>
    <property type="evidence" value="ECO:0007669"/>
    <property type="project" value="TreeGrafter"/>
</dbReference>
<keyword evidence="3" id="KW-0902">Two-component regulatory system</keyword>
<dbReference type="InterPro" id="IPR001789">
    <property type="entry name" value="Sig_transdc_resp-reg_receiver"/>
</dbReference>
<evidence type="ECO:0000259" key="10">
    <source>
        <dbReference type="PROSITE" id="PS51755"/>
    </source>
</evidence>
<evidence type="ECO:0000256" key="6">
    <source>
        <dbReference type="ARBA" id="ARBA00023163"/>
    </source>
</evidence>
<evidence type="ECO:0000256" key="7">
    <source>
        <dbReference type="PROSITE-ProRule" id="PRU00169"/>
    </source>
</evidence>
<evidence type="ECO:0000256" key="8">
    <source>
        <dbReference type="PROSITE-ProRule" id="PRU01091"/>
    </source>
</evidence>
<dbReference type="InterPro" id="IPR001867">
    <property type="entry name" value="OmpR/PhoB-type_DNA-bd"/>
</dbReference>
<protein>
    <submittedName>
        <fullName evidence="11">Response regulator transcription factor</fullName>
    </submittedName>
</protein>
<dbReference type="AlphaFoldDB" id="A0A974RYZ0"/>
<keyword evidence="12" id="KW-1185">Reference proteome</keyword>
<evidence type="ECO:0000259" key="9">
    <source>
        <dbReference type="PROSITE" id="PS50110"/>
    </source>
</evidence>
<name>A0A974RYZ0_PERPY</name>
<dbReference type="RefSeq" id="WP_040374681.1">
    <property type="nucleotide sequence ID" value="NZ_CP068053.1"/>
</dbReference>
<dbReference type="GO" id="GO:0005829">
    <property type="term" value="C:cytosol"/>
    <property type="evidence" value="ECO:0007669"/>
    <property type="project" value="TreeGrafter"/>
</dbReference>
<dbReference type="SUPFAM" id="SSF46894">
    <property type="entry name" value="C-terminal effector domain of the bipartite response regulators"/>
    <property type="match status" value="1"/>
</dbReference>
<evidence type="ECO:0000256" key="3">
    <source>
        <dbReference type="ARBA" id="ARBA00023012"/>
    </source>
</evidence>
<dbReference type="Pfam" id="PF00486">
    <property type="entry name" value="Trans_reg_C"/>
    <property type="match status" value="1"/>
</dbReference>
<keyword evidence="6" id="KW-0804">Transcription</keyword>
<dbReference type="InterPro" id="IPR036388">
    <property type="entry name" value="WH-like_DNA-bd_sf"/>
</dbReference>
<dbReference type="SMART" id="SM00448">
    <property type="entry name" value="REC"/>
    <property type="match status" value="1"/>
</dbReference>
<feature type="modified residue" description="4-aspartylphosphate" evidence="7">
    <location>
        <position position="53"/>
    </location>
</feature>
<dbReference type="SUPFAM" id="SSF52172">
    <property type="entry name" value="CheY-like"/>
    <property type="match status" value="1"/>
</dbReference>
<feature type="domain" description="Response regulatory" evidence="9">
    <location>
        <begin position="4"/>
        <end position="117"/>
    </location>
</feature>
<evidence type="ECO:0000256" key="1">
    <source>
        <dbReference type="ARBA" id="ARBA00004496"/>
    </source>
</evidence>
<organism evidence="11 12">
    <name type="scientific">Peribacillus psychrosaccharolyticus</name>
    <name type="common">Bacillus psychrosaccharolyticus</name>
    <dbReference type="NCBI Taxonomy" id="1407"/>
    <lineage>
        <taxon>Bacteria</taxon>
        <taxon>Bacillati</taxon>
        <taxon>Bacillota</taxon>
        <taxon>Bacilli</taxon>
        <taxon>Bacillales</taxon>
        <taxon>Bacillaceae</taxon>
        <taxon>Peribacillus</taxon>
    </lineage>
</organism>
<proteinExistence type="predicted"/>
<dbReference type="SMART" id="SM00862">
    <property type="entry name" value="Trans_reg_C"/>
    <property type="match status" value="1"/>
</dbReference>
<dbReference type="PANTHER" id="PTHR48111:SF73">
    <property type="entry name" value="ALKALINE PHOSPHATASE SYNTHESIS TRANSCRIPTIONAL REGULATORY PROTEIN PHOP"/>
    <property type="match status" value="1"/>
</dbReference>
<evidence type="ECO:0000256" key="2">
    <source>
        <dbReference type="ARBA" id="ARBA00022553"/>
    </source>
</evidence>
<dbReference type="FunFam" id="3.40.50.2300:FF:000001">
    <property type="entry name" value="DNA-binding response regulator PhoB"/>
    <property type="match status" value="1"/>
</dbReference>
<sequence>MKHNLLLVEDEALVREIVTDYFENEQWTIYEAETGVLALDLFERHSIDLVILDIMLPELDGWTVCKQIRKSSDVPIIMLTAKGEDDDKVLGYELGADDYVTKPFSPRVLVAQAKALLKRAEGRISGEEFLLQFGSLELNTKSYSVTIAGADIDLSPKEYDLLIYLVRNKGIVLSRDTILNAVWGFDYFGDIRTVDTHIKKLRAKLGNESERIVTVIRAGYRFEAEK</sequence>
<keyword evidence="4" id="KW-0805">Transcription regulation</keyword>
<dbReference type="CDD" id="cd00383">
    <property type="entry name" value="trans_reg_C"/>
    <property type="match status" value="1"/>
</dbReference>
<dbReference type="EMBL" id="CP068053">
    <property type="protein sequence ID" value="QQS98913.1"/>
    <property type="molecule type" value="Genomic_DNA"/>
</dbReference>
<dbReference type="PROSITE" id="PS51755">
    <property type="entry name" value="OMPR_PHOB"/>
    <property type="match status" value="1"/>
</dbReference>
<dbReference type="KEGG" id="ppsr:I6J18_14740"/>
<keyword evidence="5 8" id="KW-0238">DNA-binding</keyword>
<dbReference type="Gene3D" id="6.10.250.690">
    <property type="match status" value="1"/>
</dbReference>
<gene>
    <name evidence="11" type="ORF">I6J18_14740</name>
</gene>
<dbReference type="GO" id="GO:0000976">
    <property type="term" value="F:transcription cis-regulatory region binding"/>
    <property type="evidence" value="ECO:0007669"/>
    <property type="project" value="TreeGrafter"/>
</dbReference>
<dbReference type="InterPro" id="IPR011006">
    <property type="entry name" value="CheY-like_superfamily"/>
</dbReference>
<dbReference type="Proteomes" id="UP000595254">
    <property type="component" value="Chromosome"/>
</dbReference>
<dbReference type="InterPro" id="IPR016032">
    <property type="entry name" value="Sig_transdc_resp-reg_C-effctor"/>
</dbReference>
<evidence type="ECO:0000256" key="5">
    <source>
        <dbReference type="ARBA" id="ARBA00023125"/>
    </source>
</evidence>
<dbReference type="GO" id="GO:0032993">
    <property type="term" value="C:protein-DNA complex"/>
    <property type="evidence" value="ECO:0007669"/>
    <property type="project" value="TreeGrafter"/>
</dbReference>
<feature type="DNA-binding region" description="OmpR/PhoB-type" evidence="8">
    <location>
        <begin position="128"/>
        <end position="224"/>
    </location>
</feature>
<comment type="subcellular location">
    <subcellularLocation>
        <location evidence="1">Cytoplasm</location>
    </subcellularLocation>
</comment>
<reference evidence="11 12" key="1">
    <citation type="submission" date="2021-01" db="EMBL/GenBank/DDBJ databases">
        <title>FDA dAtabase for Regulatory Grade micrObial Sequences (FDA-ARGOS): Supporting development and validation of Infectious Disease Dx tests.</title>
        <authorList>
            <person name="Nelson B."/>
            <person name="Plummer A."/>
            <person name="Tallon L."/>
            <person name="Sadzewicz L."/>
            <person name="Zhao X."/>
            <person name="Boylan J."/>
            <person name="Ott S."/>
            <person name="Bowen H."/>
            <person name="Vavikolanu K."/>
            <person name="Mehta A."/>
            <person name="Aluvathingal J."/>
            <person name="Nadendla S."/>
            <person name="Myers T."/>
            <person name="Yan Y."/>
            <person name="Sichtig H."/>
        </authorList>
    </citation>
    <scope>NUCLEOTIDE SEQUENCE [LARGE SCALE GENOMIC DNA]</scope>
    <source>
        <strain evidence="11 12">FDAARGOS_1161</strain>
    </source>
</reference>
<dbReference type="InterPro" id="IPR039420">
    <property type="entry name" value="WalR-like"/>
</dbReference>
<feature type="domain" description="OmpR/PhoB-type" evidence="10">
    <location>
        <begin position="128"/>
        <end position="224"/>
    </location>
</feature>
<evidence type="ECO:0000313" key="12">
    <source>
        <dbReference type="Proteomes" id="UP000595254"/>
    </source>
</evidence>
<evidence type="ECO:0000313" key="11">
    <source>
        <dbReference type="EMBL" id="QQS98913.1"/>
    </source>
</evidence>
<evidence type="ECO:0000256" key="4">
    <source>
        <dbReference type="ARBA" id="ARBA00023015"/>
    </source>
</evidence>
<dbReference type="PROSITE" id="PS50110">
    <property type="entry name" value="RESPONSE_REGULATORY"/>
    <property type="match status" value="1"/>
</dbReference>
<dbReference type="Gene3D" id="3.40.50.2300">
    <property type="match status" value="1"/>
</dbReference>
<dbReference type="PANTHER" id="PTHR48111">
    <property type="entry name" value="REGULATOR OF RPOS"/>
    <property type="match status" value="1"/>
</dbReference>
<keyword evidence="2 7" id="KW-0597">Phosphoprotein</keyword>
<dbReference type="GO" id="GO:0006355">
    <property type="term" value="P:regulation of DNA-templated transcription"/>
    <property type="evidence" value="ECO:0007669"/>
    <property type="project" value="InterPro"/>
</dbReference>
<dbReference type="Pfam" id="PF00072">
    <property type="entry name" value="Response_reg"/>
    <property type="match status" value="1"/>
</dbReference>
<accession>A0A974RYZ0</accession>
<dbReference type="CDD" id="cd17574">
    <property type="entry name" value="REC_OmpR"/>
    <property type="match status" value="1"/>
</dbReference>